<keyword evidence="1" id="KW-1133">Transmembrane helix</keyword>
<dbReference type="NCBIfam" id="TIGR01167">
    <property type="entry name" value="LPXTG_anchor"/>
    <property type="match status" value="1"/>
</dbReference>
<dbReference type="Proteomes" id="UP001291912">
    <property type="component" value="Unassembled WGS sequence"/>
</dbReference>
<keyword evidence="1" id="KW-0812">Transmembrane</keyword>
<keyword evidence="2" id="KW-0732">Signal</keyword>
<feature type="chain" id="PRO_5046119018" evidence="2">
    <location>
        <begin position="26"/>
        <end position="172"/>
    </location>
</feature>
<evidence type="ECO:0000313" key="4">
    <source>
        <dbReference type="Proteomes" id="UP001291912"/>
    </source>
</evidence>
<comment type="caution">
    <text evidence="3">The sequence shown here is derived from an EMBL/GenBank/DDBJ whole genome shotgun (WGS) entry which is preliminary data.</text>
</comment>
<reference evidence="3 4" key="1">
    <citation type="submission" date="2023-10" db="EMBL/GenBank/DDBJ databases">
        <title>Microbacterium xanthum sp. nov., isolated from seaweed.</title>
        <authorList>
            <person name="Lee S.D."/>
        </authorList>
    </citation>
    <scope>NUCLEOTIDE SEQUENCE [LARGE SCALE GENOMIC DNA]</scope>
    <source>
        <strain evidence="3 4">KCTC 19124</strain>
    </source>
</reference>
<gene>
    <name evidence="3" type="ORF">R2Q92_05790</name>
</gene>
<accession>A0ABU5N5K1</accession>
<sequence length="172" mass="16446">MFKKSFAALAIAGALVLGGSTAATAYTPSGGAVSDPVLAPGESTVITFTGLGAYDQVVFTITGPSGATLTSIAYAASGDTVYSVTKDVVSGSASANFTAGGAGTYDVVLTDTDGNVIASTSISVTSDGGSGELPATGGDVPMGAIWLGVGAVGLGGIAVTAAAARRRASQNS</sequence>
<evidence type="ECO:0000256" key="2">
    <source>
        <dbReference type="SAM" id="SignalP"/>
    </source>
</evidence>
<feature type="signal peptide" evidence="2">
    <location>
        <begin position="1"/>
        <end position="25"/>
    </location>
</feature>
<evidence type="ECO:0000256" key="1">
    <source>
        <dbReference type="SAM" id="Phobius"/>
    </source>
</evidence>
<evidence type="ECO:0000313" key="3">
    <source>
        <dbReference type="EMBL" id="MDZ8161343.1"/>
    </source>
</evidence>
<name>A0ABU5N5K1_9MICO</name>
<organism evidence="3 4">
    <name type="scientific">Microbacterium aquimaris</name>
    <dbReference type="NCBI Taxonomy" id="459816"/>
    <lineage>
        <taxon>Bacteria</taxon>
        <taxon>Bacillati</taxon>
        <taxon>Actinomycetota</taxon>
        <taxon>Actinomycetes</taxon>
        <taxon>Micrococcales</taxon>
        <taxon>Microbacteriaceae</taxon>
        <taxon>Microbacterium</taxon>
    </lineage>
</organism>
<protein>
    <submittedName>
        <fullName evidence="3">LPXTG cell wall anchor domain-containing protein</fullName>
    </submittedName>
</protein>
<feature type="transmembrane region" description="Helical" evidence="1">
    <location>
        <begin position="143"/>
        <end position="164"/>
    </location>
</feature>
<keyword evidence="1" id="KW-0472">Membrane</keyword>
<dbReference type="EMBL" id="JAWJYN010000001">
    <property type="protein sequence ID" value="MDZ8161343.1"/>
    <property type="molecule type" value="Genomic_DNA"/>
</dbReference>
<keyword evidence="4" id="KW-1185">Reference proteome</keyword>
<proteinExistence type="predicted"/>
<dbReference type="RefSeq" id="WP_194423968.1">
    <property type="nucleotide sequence ID" value="NZ_BAAAPT010000001.1"/>
</dbReference>